<dbReference type="OrthoDB" id="9785398at2"/>
<dbReference type="PANTHER" id="PTHR42905:SF16">
    <property type="entry name" value="CARBOXYPHOSPHONOENOLPYRUVATE PHOSPHONOMUTASE-LIKE PROTEIN (AFU_ORTHOLOGUE AFUA_5G07230)"/>
    <property type="match status" value="1"/>
</dbReference>
<evidence type="ECO:0000313" key="2">
    <source>
        <dbReference type="Proteomes" id="UP000033774"/>
    </source>
</evidence>
<proteinExistence type="predicted"/>
<dbReference type="InterPro" id="IPR015813">
    <property type="entry name" value="Pyrv/PenolPyrv_kinase-like_dom"/>
</dbReference>
<comment type="caution">
    <text evidence="1">The sequence shown here is derived from an EMBL/GenBank/DDBJ whole genome shotgun (WGS) entry which is preliminary data.</text>
</comment>
<dbReference type="Proteomes" id="UP000033774">
    <property type="component" value="Unassembled WGS sequence"/>
</dbReference>
<dbReference type="EMBL" id="LAJY01000203">
    <property type="protein sequence ID" value="KJV09838.1"/>
    <property type="molecule type" value="Genomic_DNA"/>
</dbReference>
<organism evidence="1 2">
    <name type="scientific">Elstera litoralis</name>
    <dbReference type="NCBI Taxonomy" id="552518"/>
    <lineage>
        <taxon>Bacteria</taxon>
        <taxon>Pseudomonadati</taxon>
        <taxon>Pseudomonadota</taxon>
        <taxon>Alphaproteobacteria</taxon>
        <taxon>Rhodospirillales</taxon>
        <taxon>Rhodospirillaceae</taxon>
        <taxon>Elstera</taxon>
    </lineage>
</organism>
<dbReference type="PANTHER" id="PTHR42905">
    <property type="entry name" value="PHOSPHOENOLPYRUVATE CARBOXYLASE"/>
    <property type="match status" value="1"/>
</dbReference>
<evidence type="ECO:0000313" key="1">
    <source>
        <dbReference type="EMBL" id="KJV09838.1"/>
    </source>
</evidence>
<dbReference type="AlphaFoldDB" id="A0A0F3ITG2"/>
<dbReference type="InterPro" id="IPR040442">
    <property type="entry name" value="Pyrv_kinase-like_dom_sf"/>
</dbReference>
<dbReference type="RefSeq" id="WP_045775539.1">
    <property type="nucleotide sequence ID" value="NZ_LAJY01000203.1"/>
</dbReference>
<dbReference type="Gene3D" id="3.20.20.60">
    <property type="entry name" value="Phosphoenolpyruvate-binding domains"/>
    <property type="match status" value="1"/>
</dbReference>
<dbReference type="CDD" id="cd00377">
    <property type="entry name" value="ICL_PEPM"/>
    <property type="match status" value="1"/>
</dbReference>
<dbReference type="SUPFAM" id="SSF51621">
    <property type="entry name" value="Phosphoenolpyruvate/pyruvate domain"/>
    <property type="match status" value="1"/>
</dbReference>
<gene>
    <name evidence="1" type="ORF">VZ95_08905</name>
</gene>
<dbReference type="GO" id="GO:0003824">
    <property type="term" value="F:catalytic activity"/>
    <property type="evidence" value="ECO:0007669"/>
    <property type="project" value="InterPro"/>
</dbReference>
<name>A0A0F3ITG2_9PROT</name>
<dbReference type="InterPro" id="IPR039556">
    <property type="entry name" value="ICL/PEPM"/>
</dbReference>
<accession>A0A0F3ITG2</accession>
<protein>
    <submittedName>
        <fullName evidence="1">Phosphonomutase</fullName>
    </submittedName>
</protein>
<dbReference type="PATRIC" id="fig|552518.3.peg.1068"/>
<reference evidence="1 2" key="1">
    <citation type="submission" date="2015-03" db="EMBL/GenBank/DDBJ databases">
        <title>Draft genome sequence of Elstera litoralis.</title>
        <authorList>
            <person name="Rahalkar M.C."/>
            <person name="Dhakephalkar P.K."/>
            <person name="Pore S.D."/>
            <person name="Arora P."/>
            <person name="Kapse N.G."/>
            <person name="Pandit P.S."/>
        </authorList>
    </citation>
    <scope>NUCLEOTIDE SEQUENCE [LARGE SCALE GENOMIC DNA]</scope>
    <source>
        <strain evidence="1 2">Dia-1</strain>
    </source>
</reference>
<sequence length="255" mass="26154">MASFPAYAETFRALHQPGDPLVLTNIWDVGSAKAVAAAGVPALATGSWGVAAAQGFSDGEALPLDAVLALVRSITAAVPLPLTVDLESGYGKTAGEVHETVAQALAAGAIGFNLEDSLPGTAILRDPTEQAARYAAARRAAEEAGVPVFLNARTDVFFVTPADLHGPDQVAEALARARIYADAGADGIFVPGLADAGLIEAFTKASPLLVNIMATDHTPPRAVLAALGVARISHGANPYRQAMAFLTERAHANQA</sequence>
<dbReference type="Pfam" id="PF13714">
    <property type="entry name" value="PEP_mutase"/>
    <property type="match status" value="1"/>
</dbReference>
<keyword evidence="2" id="KW-1185">Reference proteome</keyword>